<organism evidence="1">
    <name type="scientific">Sulfurisphaera javensis</name>
    <dbReference type="NCBI Taxonomy" id="2049879"/>
    <lineage>
        <taxon>Archaea</taxon>
        <taxon>Thermoproteota</taxon>
        <taxon>Thermoprotei</taxon>
        <taxon>Sulfolobales</taxon>
        <taxon>Sulfolobaceae</taxon>
        <taxon>Sulfurisphaera</taxon>
    </lineage>
</organism>
<reference evidence="1" key="1">
    <citation type="submission" date="2024-03" db="EMBL/GenBank/DDBJ databases">
        <title>Complete genome sequence of Sulfurisphaera javensis strain KD-1.</title>
        <authorList>
            <person name="Sakai H."/>
            <person name="Nur N."/>
            <person name="Suwanto A."/>
            <person name="Kurosawa N."/>
        </authorList>
    </citation>
    <scope>NUCLEOTIDE SEQUENCE</scope>
    <source>
        <strain evidence="1">KD-1</strain>
    </source>
</reference>
<dbReference type="EMBL" id="AP031322">
    <property type="protein sequence ID" value="BFH72429.1"/>
    <property type="molecule type" value="Genomic_DNA"/>
</dbReference>
<protein>
    <submittedName>
        <fullName evidence="1">Uncharacterized protein</fullName>
    </submittedName>
</protein>
<accession>A0AAT9GNF6</accession>
<evidence type="ECO:0000313" key="1">
    <source>
        <dbReference type="EMBL" id="BFH72429.1"/>
    </source>
</evidence>
<sequence>MPIIKFKNGRLFSIDENTIAELTKEDIKIDVLVVKKIEDEDLKDAISNGFKLFECKDDEEICLSKVYNIFFAKKKSCKFA</sequence>
<dbReference type="KEGG" id="sjv:SJAV_03730"/>
<proteinExistence type="predicted"/>
<name>A0AAT9GNF6_9CREN</name>
<dbReference type="AlphaFoldDB" id="A0AAT9GNF6"/>
<gene>
    <name evidence="1" type="ORF">SJAV_03730</name>
</gene>
<dbReference type="GeneID" id="92353302"/>
<dbReference type="RefSeq" id="WP_369610656.1">
    <property type="nucleotide sequence ID" value="NZ_AP031322.1"/>
</dbReference>